<protein>
    <submittedName>
        <fullName evidence="2">Uncharacterized protein</fullName>
    </submittedName>
</protein>
<organism evidence="2 3">
    <name type="scientific">Chitinophaga pollutisoli</name>
    <dbReference type="NCBI Taxonomy" id="3133966"/>
    <lineage>
        <taxon>Bacteria</taxon>
        <taxon>Pseudomonadati</taxon>
        <taxon>Bacteroidota</taxon>
        <taxon>Chitinophagia</taxon>
        <taxon>Chitinophagales</taxon>
        <taxon>Chitinophagaceae</taxon>
        <taxon>Chitinophaga</taxon>
    </lineage>
</organism>
<reference evidence="3" key="1">
    <citation type="submission" date="2024-03" db="EMBL/GenBank/DDBJ databases">
        <title>Chitinophaga horti sp. nov., isolated from garden soil.</title>
        <authorList>
            <person name="Lee D.S."/>
            <person name="Han D.M."/>
            <person name="Baek J.H."/>
            <person name="Choi D.G."/>
            <person name="Jeon J.H."/>
            <person name="Jeon C.O."/>
        </authorList>
    </citation>
    <scope>NUCLEOTIDE SEQUENCE [LARGE SCALE GENOMIC DNA]</scope>
    <source>
        <strain evidence="3">GPA1</strain>
    </source>
</reference>
<dbReference type="RefSeq" id="WP_341836500.1">
    <property type="nucleotide sequence ID" value="NZ_CP149822.1"/>
</dbReference>
<proteinExistence type="predicted"/>
<feature type="transmembrane region" description="Helical" evidence="1">
    <location>
        <begin position="33"/>
        <end position="54"/>
    </location>
</feature>
<dbReference type="Proteomes" id="UP001485459">
    <property type="component" value="Chromosome"/>
</dbReference>
<feature type="transmembrane region" description="Helical" evidence="1">
    <location>
        <begin position="7"/>
        <end position="27"/>
    </location>
</feature>
<evidence type="ECO:0000256" key="1">
    <source>
        <dbReference type="SAM" id="Phobius"/>
    </source>
</evidence>
<dbReference type="EMBL" id="CP149822">
    <property type="protein sequence ID" value="WZN41651.1"/>
    <property type="molecule type" value="Genomic_DNA"/>
</dbReference>
<keyword evidence="1" id="KW-0812">Transmembrane</keyword>
<accession>A0ABZ2YRU3</accession>
<evidence type="ECO:0000313" key="3">
    <source>
        <dbReference type="Proteomes" id="UP001485459"/>
    </source>
</evidence>
<gene>
    <name evidence="2" type="ORF">WJU16_01185</name>
</gene>
<keyword evidence="1" id="KW-0472">Membrane</keyword>
<keyword evidence="3" id="KW-1185">Reference proteome</keyword>
<name>A0ABZ2YRU3_9BACT</name>
<sequence length="61" mass="6719">MNLKRTFGTLLTILGIVGMLYTGYGFIRQNANWREILVVGVIGVVFFSAGIGLVRNTRDEG</sequence>
<evidence type="ECO:0000313" key="2">
    <source>
        <dbReference type="EMBL" id="WZN41651.1"/>
    </source>
</evidence>
<keyword evidence="1" id="KW-1133">Transmembrane helix</keyword>